<evidence type="ECO:0000256" key="1">
    <source>
        <dbReference type="SAM" id="MobiDB-lite"/>
    </source>
</evidence>
<feature type="region of interest" description="Disordered" evidence="1">
    <location>
        <begin position="1"/>
        <end position="151"/>
    </location>
</feature>
<name>Q7X7D0_ORYSJ</name>
<evidence type="ECO:0000313" key="2">
    <source>
        <dbReference type="EMBL" id="CAE01616.3"/>
    </source>
</evidence>
<gene>
    <name evidence="2" type="primary">OSJNBa0042L16.2</name>
</gene>
<feature type="compositionally biased region" description="Gly residues" evidence="1">
    <location>
        <begin position="137"/>
        <end position="151"/>
    </location>
</feature>
<dbReference type="EMBL" id="AL606632">
    <property type="protein sequence ID" value="CAE01616.3"/>
    <property type="molecule type" value="Genomic_DNA"/>
</dbReference>
<proteinExistence type="predicted"/>
<accession>Q7X7D0</accession>
<reference evidence="2" key="1">
    <citation type="journal article" date="2002" name="Nature">
        <title>Sequence and analysis of rice chromosome 4.</title>
        <authorList>
            <person name="Feng Q."/>
            <person name="Zhang Y."/>
            <person name="Hao P."/>
            <person name="Wang S."/>
            <person name="Fu G."/>
            <person name="Huang Y."/>
            <person name="Li Y."/>
            <person name="Zhu J."/>
            <person name="Liu Y."/>
            <person name="Hu X."/>
            <person name="Jia P."/>
            <person name="Zhang Y."/>
            <person name="Zhao Q."/>
            <person name="Ying K."/>
            <person name="Yu S."/>
            <person name="Tang Y."/>
            <person name="Weng Q."/>
            <person name="Zhang L."/>
            <person name="Lu Y."/>
            <person name="Mu J."/>
            <person name="Lu Y."/>
            <person name="Zhang L.S."/>
            <person name="Yu Z."/>
            <person name="Fan D."/>
            <person name="Liu X."/>
            <person name="Lu T."/>
            <person name="Li C."/>
            <person name="Wu Y."/>
            <person name="Sun T."/>
            <person name="Lei H."/>
            <person name="Li T."/>
            <person name="Hu H."/>
            <person name="Guan J."/>
            <person name="Wu M."/>
            <person name="Zhang R."/>
            <person name="Zhou B."/>
            <person name="Chen Z."/>
            <person name="Chen L."/>
            <person name="Jin Z."/>
            <person name="Wang R."/>
            <person name="Yin H."/>
            <person name="Cai Z."/>
            <person name="Ren S."/>
            <person name="Lv G."/>
            <person name="Gu W."/>
            <person name="Zhu G."/>
            <person name="Tu Y."/>
            <person name="Jia J."/>
            <person name="Zhang Y."/>
            <person name="Chen J."/>
            <person name="Kang H."/>
            <person name="Chen X."/>
            <person name="Shao C."/>
            <person name="Sun Y."/>
            <person name="Hu Q."/>
            <person name="Zhang X."/>
            <person name="Zhang W."/>
            <person name="Wang L."/>
            <person name="Ding C."/>
            <person name="Sheng H."/>
            <person name="Gu J."/>
            <person name="Chen S."/>
            <person name="Ni L."/>
            <person name="Zhu F."/>
            <person name="Chen W."/>
            <person name="Lan L."/>
            <person name="Lai Y."/>
            <person name="Cheng Z."/>
            <person name="Gu M."/>
            <person name="Jiang J."/>
            <person name="Li J."/>
            <person name="Hong G."/>
            <person name="Xue Y."/>
            <person name="Han B."/>
        </authorList>
    </citation>
    <scope>NUCLEOTIDE SEQUENCE [LARGE SCALE GENOMIC DNA]</scope>
</reference>
<sequence length="151" mass="16419">MSVWERGTDIGRSSRRAELANDDADDTAGDLQQRARASPHSRERGGGRACNHRHHLVQPLNHTEVRIPILHSNGSEAAAATEGDDRRAQSDDNDGCPDDRDLREVMVYGGGRWRDGEREERAERGTAQYGGRTTGEEGAGWAGWEGGASVG</sequence>
<dbReference type="AlphaFoldDB" id="Q7X7D0"/>
<protein>
    <submittedName>
        <fullName evidence="2">OSJNBa0042L16.2 protein</fullName>
    </submittedName>
</protein>
<organism evidence="2">
    <name type="scientific">Oryza sativa subsp. japonica</name>
    <name type="common">Rice</name>
    <dbReference type="NCBI Taxonomy" id="39947"/>
    <lineage>
        <taxon>Eukaryota</taxon>
        <taxon>Viridiplantae</taxon>
        <taxon>Streptophyta</taxon>
        <taxon>Embryophyta</taxon>
        <taxon>Tracheophyta</taxon>
        <taxon>Spermatophyta</taxon>
        <taxon>Magnoliopsida</taxon>
        <taxon>Liliopsida</taxon>
        <taxon>Poales</taxon>
        <taxon>Poaceae</taxon>
        <taxon>BOP clade</taxon>
        <taxon>Oryzoideae</taxon>
        <taxon>Oryzeae</taxon>
        <taxon>Oryzinae</taxon>
        <taxon>Oryza</taxon>
        <taxon>Oryza sativa</taxon>
    </lineage>
</organism>
<feature type="compositionally biased region" description="Basic and acidic residues" evidence="1">
    <location>
        <begin position="112"/>
        <end position="124"/>
    </location>
</feature>